<proteinExistence type="predicted"/>
<sequence length="285" mass="31553">EQCLVYRAPEDYQQGLDQSYMRPITHGETLGANKMARQVWNAVDSGHCLQTYSVHSEAVRAARWSPCGRRILSGGFDFALHLTDLETGTQVFSGRSDFRVTTLKFHPKDHNVFLCGGFSSEIKAWDMRTGKVVKGYKATIQQTLDILFLQEGSSFLSSTDASTRDSADRTIIAWDFRTAAKISNQIYHERYTCPSLALHPREPVFLAQSNGNYLALFSSVWPYRMSRRRRYEGHKVGNAGVAPSPAGPESVVLLGTMGSGSSVCLHRAPPLTCALRDTKAPPCAS</sequence>
<dbReference type="InterPro" id="IPR053053">
    <property type="entry name" value="WD_repeat_protein"/>
</dbReference>
<reference evidence="3" key="1">
    <citation type="journal article" date="2013" name="Nat. Biotechnol.">
        <title>Chinese hamster genome sequenced from sorted chromosomes.</title>
        <authorList>
            <person name="Brinkrolf K."/>
            <person name="Rupp O."/>
            <person name="Laux H."/>
            <person name="Kollin F."/>
            <person name="Ernst W."/>
            <person name="Linke B."/>
            <person name="Kofler R."/>
            <person name="Romand S."/>
            <person name="Hesse F."/>
            <person name="Budach W.E."/>
            <person name="Galosy S."/>
            <person name="Muller D."/>
            <person name="Noll T."/>
            <person name="Wienberg J."/>
            <person name="Jostock T."/>
            <person name="Leonard M."/>
            <person name="Grillari J."/>
            <person name="Tauch A."/>
            <person name="Goesmann A."/>
            <person name="Helk B."/>
            <person name="Mott J.E."/>
            <person name="Puhler A."/>
            <person name="Borth N."/>
        </authorList>
    </citation>
    <scope>NUCLEOTIDE SEQUENCE [LARGE SCALE GENOMIC DNA]</scope>
    <source>
        <strain evidence="3">17A/GY</strain>
    </source>
</reference>
<dbReference type="EMBL" id="KE676497">
    <property type="protein sequence ID" value="ERE73860.1"/>
    <property type="molecule type" value="Genomic_DNA"/>
</dbReference>
<evidence type="ECO:0000313" key="3">
    <source>
        <dbReference type="Proteomes" id="UP000030759"/>
    </source>
</evidence>
<accession>A0A061HZP7</accession>
<dbReference type="AlphaFoldDB" id="A0A061HZP7"/>
<evidence type="ECO:0000313" key="2">
    <source>
        <dbReference type="EMBL" id="ERE73860.1"/>
    </source>
</evidence>
<gene>
    <name evidence="2" type="ORF">H671_5g13887</name>
</gene>
<dbReference type="Gene3D" id="2.130.10.10">
    <property type="entry name" value="YVTN repeat-like/Quinoprotein amine dehydrogenase"/>
    <property type="match status" value="1"/>
</dbReference>
<feature type="repeat" description="WD" evidence="1">
    <location>
        <begin position="52"/>
        <end position="93"/>
    </location>
</feature>
<feature type="non-terminal residue" evidence="2">
    <location>
        <position position="1"/>
    </location>
</feature>
<dbReference type="Pfam" id="PF00400">
    <property type="entry name" value="WD40"/>
    <property type="match status" value="2"/>
</dbReference>
<dbReference type="PROSITE" id="PS50082">
    <property type="entry name" value="WD_REPEATS_2"/>
    <property type="match status" value="1"/>
</dbReference>
<dbReference type="InterPro" id="IPR015943">
    <property type="entry name" value="WD40/YVTN_repeat-like_dom_sf"/>
</dbReference>
<protein>
    <submittedName>
        <fullName evidence="2">WD repeat-containing protein 25</fullName>
    </submittedName>
</protein>
<name>A0A061HZP7_CRIGR</name>
<organism evidence="2 3">
    <name type="scientific">Cricetulus griseus</name>
    <name type="common">Chinese hamster</name>
    <name type="synonym">Cricetulus barabensis griseus</name>
    <dbReference type="NCBI Taxonomy" id="10029"/>
    <lineage>
        <taxon>Eukaryota</taxon>
        <taxon>Metazoa</taxon>
        <taxon>Chordata</taxon>
        <taxon>Craniata</taxon>
        <taxon>Vertebrata</taxon>
        <taxon>Euteleostomi</taxon>
        <taxon>Mammalia</taxon>
        <taxon>Eutheria</taxon>
        <taxon>Euarchontoglires</taxon>
        <taxon>Glires</taxon>
        <taxon>Rodentia</taxon>
        <taxon>Myomorpha</taxon>
        <taxon>Muroidea</taxon>
        <taxon>Cricetidae</taxon>
        <taxon>Cricetinae</taxon>
        <taxon>Cricetulus</taxon>
    </lineage>
</organism>
<dbReference type="SUPFAM" id="SSF50978">
    <property type="entry name" value="WD40 repeat-like"/>
    <property type="match status" value="1"/>
</dbReference>
<keyword evidence="1" id="KW-0853">WD repeat</keyword>
<dbReference type="PANTHER" id="PTHR44566:SF1">
    <property type="entry name" value="WD REPEAT-CONTAINING PROTEIN 25"/>
    <property type="match status" value="1"/>
</dbReference>
<dbReference type="SMART" id="SM00320">
    <property type="entry name" value="WD40"/>
    <property type="match status" value="2"/>
</dbReference>
<dbReference type="PANTHER" id="PTHR44566">
    <property type="entry name" value="TRANSDUCIN/WD40 REPEAT-LIKE SUPERFAMILY PROTEIN"/>
    <property type="match status" value="1"/>
</dbReference>
<dbReference type="InterPro" id="IPR001680">
    <property type="entry name" value="WD40_rpt"/>
</dbReference>
<dbReference type="InterPro" id="IPR036322">
    <property type="entry name" value="WD40_repeat_dom_sf"/>
</dbReference>
<evidence type="ECO:0000256" key="1">
    <source>
        <dbReference type="PROSITE-ProRule" id="PRU00221"/>
    </source>
</evidence>
<dbReference type="Proteomes" id="UP000030759">
    <property type="component" value="Unassembled WGS sequence"/>
</dbReference>